<dbReference type="Gene3D" id="2.70.70.10">
    <property type="entry name" value="Glucose Permease (Domain IIA)"/>
    <property type="match status" value="1"/>
</dbReference>
<dbReference type="Proteomes" id="UP000435877">
    <property type="component" value="Unassembled WGS sequence"/>
</dbReference>
<name>A0A5S9P2C3_9GAMM</name>
<dbReference type="InterPro" id="IPR011055">
    <property type="entry name" value="Dup_hybrid_motif"/>
</dbReference>
<dbReference type="CDD" id="cd12797">
    <property type="entry name" value="M23_peptidase"/>
    <property type="match status" value="1"/>
</dbReference>
<keyword evidence="3" id="KW-0732">Signal</keyword>
<evidence type="ECO:0000313" key="5">
    <source>
        <dbReference type="EMBL" id="CAA0090117.1"/>
    </source>
</evidence>
<dbReference type="InterPro" id="IPR018392">
    <property type="entry name" value="LysM"/>
</dbReference>
<feature type="compositionally biased region" description="Polar residues" evidence="2">
    <location>
        <begin position="89"/>
        <end position="99"/>
    </location>
</feature>
<dbReference type="PROSITE" id="PS51782">
    <property type="entry name" value="LYSM"/>
    <property type="match status" value="1"/>
</dbReference>
<evidence type="ECO:0000313" key="8">
    <source>
        <dbReference type="Proteomes" id="UP000439591"/>
    </source>
</evidence>
<dbReference type="Gene3D" id="3.10.350.10">
    <property type="entry name" value="LysM domain"/>
    <property type="match status" value="1"/>
</dbReference>
<organism evidence="6 8">
    <name type="scientific">Zhongshania aliphaticivorans</name>
    <dbReference type="NCBI Taxonomy" id="1470434"/>
    <lineage>
        <taxon>Bacteria</taxon>
        <taxon>Pseudomonadati</taxon>
        <taxon>Pseudomonadota</taxon>
        <taxon>Gammaproteobacteria</taxon>
        <taxon>Cellvibrionales</taxon>
        <taxon>Spongiibacteraceae</taxon>
        <taxon>Zhongshania</taxon>
    </lineage>
</organism>
<evidence type="ECO:0000256" key="2">
    <source>
        <dbReference type="SAM" id="MobiDB-lite"/>
    </source>
</evidence>
<dbReference type="Proteomes" id="UP000439591">
    <property type="component" value="Unassembled WGS sequence"/>
</dbReference>
<evidence type="ECO:0000313" key="6">
    <source>
        <dbReference type="EMBL" id="CAA0097435.1"/>
    </source>
</evidence>
<dbReference type="EMBL" id="CACSIM010000002">
    <property type="protein sequence ID" value="CAA0097435.1"/>
    <property type="molecule type" value="Genomic_DNA"/>
</dbReference>
<evidence type="ECO:0000313" key="7">
    <source>
        <dbReference type="Proteomes" id="UP000435877"/>
    </source>
</evidence>
<dbReference type="Pfam" id="PF01476">
    <property type="entry name" value="LysM"/>
    <property type="match status" value="1"/>
</dbReference>
<accession>A0A5S9P2C3</accession>
<dbReference type="GO" id="GO:0004222">
    <property type="term" value="F:metalloendopeptidase activity"/>
    <property type="evidence" value="ECO:0007669"/>
    <property type="project" value="TreeGrafter"/>
</dbReference>
<protein>
    <submittedName>
        <fullName evidence="6">Murein hydrolase activator NlpD</fullName>
    </submittedName>
</protein>
<feature type="signal peptide" evidence="3">
    <location>
        <begin position="1"/>
        <end position="21"/>
    </location>
</feature>
<evidence type="ECO:0000259" key="4">
    <source>
        <dbReference type="PROSITE" id="PS51782"/>
    </source>
</evidence>
<dbReference type="InterPro" id="IPR036779">
    <property type="entry name" value="LysM_dom_sf"/>
</dbReference>
<dbReference type="GO" id="GO:0009279">
    <property type="term" value="C:cell outer membrane"/>
    <property type="evidence" value="ECO:0007669"/>
    <property type="project" value="TreeGrafter"/>
</dbReference>
<feature type="domain" description="LysM" evidence="4">
    <location>
        <begin position="41"/>
        <end position="85"/>
    </location>
</feature>
<evidence type="ECO:0000256" key="1">
    <source>
        <dbReference type="ARBA" id="ARBA00038420"/>
    </source>
</evidence>
<reference evidence="7 8" key="1">
    <citation type="submission" date="2019-11" db="EMBL/GenBank/DDBJ databases">
        <authorList>
            <person name="Holert J."/>
        </authorList>
    </citation>
    <scope>NUCLEOTIDE SEQUENCE [LARGE SCALE GENOMIC DNA]</scope>
    <source>
        <strain evidence="6">BC3_2A</strain>
        <strain evidence="5">SB11_1A</strain>
    </source>
</reference>
<sequence>MALLRVIFSIIVLILSVSACSSNGGSAPISDRYNPSERPPPYYIVSVGDTLFSIAWRYGFDVQGLANANGLASPYTIYPGQALMLQESTKASVASNKPKSSPAKAMPNPPVAKVSKPAKKSKVVAAPPVVKPAVTTNAPRDSWQWPITGPLLRLFVATGQAHKGIDIKGKMGEPVRASKAGVVVYAGSGLVGYGNLLILKHSDRYLSAYGHNRRLLVKEGDSVKAGAVIAELGDSGTDSPKVHFEVRVDGKPVDPLKLLPRR</sequence>
<dbReference type="PANTHER" id="PTHR21666">
    <property type="entry name" value="PEPTIDASE-RELATED"/>
    <property type="match status" value="1"/>
</dbReference>
<dbReference type="SMART" id="SM00257">
    <property type="entry name" value="LysM"/>
    <property type="match status" value="1"/>
</dbReference>
<keyword evidence="7" id="KW-1185">Reference proteome</keyword>
<dbReference type="SUPFAM" id="SSF51261">
    <property type="entry name" value="Duplicated hybrid motif"/>
    <property type="match status" value="1"/>
</dbReference>
<dbReference type="EMBL" id="CACSIK010000001">
    <property type="protein sequence ID" value="CAA0090117.1"/>
    <property type="molecule type" value="Genomic_DNA"/>
</dbReference>
<comment type="similarity">
    <text evidence="1">Belongs to the E.coli NlpD/Haemophilus LppB family.</text>
</comment>
<gene>
    <name evidence="6" type="primary">nlpD</name>
    <name evidence="5" type="ORF">IHBHHGIJ_01940</name>
    <name evidence="6" type="ORF">KFEGEMFD_01542</name>
</gene>
<feature type="region of interest" description="Disordered" evidence="2">
    <location>
        <begin position="89"/>
        <end position="118"/>
    </location>
</feature>
<dbReference type="PROSITE" id="PS51257">
    <property type="entry name" value="PROKAR_LIPOPROTEIN"/>
    <property type="match status" value="1"/>
</dbReference>
<evidence type="ECO:0000256" key="3">
    <source>
        <dbReference type="SAM" id="SignalP"/>
    </source>
</evidence>
<feature type="chain" id="PRO_5036372891" evidence="3">
    <location>
        <begin position="22"/>
        <end position="262"/>
    </location>
</feature>
<proteinExistence type="inferred from homology"/>
<dbReference type="InterPro" id="IPR050570">
    <property type="entry name" value="Cell_wall_metabolism_enzyme"/>
</dbReference>
<dbReference type="InterPro" id="IPR016047">
    <property type="entry name" value="M23ase_b-sheet_dom"/>
</dbReference>
<dbReference type="GO" id="GO:0032153">
    <property type="term" value="C:cell division site"/>
    <property type="evidence" value="ECO:0007669"/>
    <property type="project" value="TreeGrafter"/>
</dbReference>
<dbReference type="CDD" id="cd00118">
    <property type="entry name" value="LysM"/>
    <property type="match status" value="1"/>
</dbReference>
<keyword evidence="6" id="KW-0378">Hydrolase</keyword>
<dbReference type="Pfam" id="PF01551">
    <property type="entry name" value="Peptidase_M23"/>
    <property type="match status" value="1"/>
</dbReference>
<dbReference type="PANTHER" id="PTHR21666:SF263">
    <property type="entry name" value="MUREIN HYDROLASE ACTIVATOR NLPD"/>
    <property type="match status" value="1"/>
</dbReference>
<dbReference type="AlphaFoldDB" id="A0A5S9P2C3"/>